<reference evidence="1 2" key="1">
    <citation type="submission" date="2017-05" db="EMBL/GenBank/DDBJ databases">
        <authorList>
            <person name="Varghese N."/>
            <person name="Submissions S."/>
        </authorList>
    </citation>
    <scope>NUCLEOTIDE SEQUENCE [LARGE SCALE GENOMIC DNA]</scope>
    <source>
        <strain evidence="1 2">DSM 29734</strain>
    </source>
</reference>
<keyword evidence="2" id="KW-1185">Reference proteome</keyword>
<sequence>MVQLGSRWLIATAKPCSHCIGGSGADGWKSATISAPRGVLLMPPGPQMLLRDRLVGQILAKL</sequence>
<accession>A0ABY1P448</accession>
<dbReference type="Proteomes" id="UP001157961">
    <property type="component" value="Unassembled WGS sequence"/>
</dbReference>
<name>A0ABY1P448_9RHOB</name>
<evidence type="ECO:0000313" key="2">
    <source>
        <dbReference type="Proteomes" id="UP001157961"/>
    </source>
</evidence>
<comment type="caution">
    <text evidence="1">The sequence shown here is derived from an EMBL/GenBank/DDBJ whole genome shotgun (WGS) entry which is preliminary data.</text>
</comment>
<dbReference type="EMBL" id="FXTY01000005">
    <property type="protein sequence ID" value="SMP25558.1"/>
    <property type="molecule type" value="Genomic_DNA"/>
</dbReference>
<organism evidence="1 2">
    <name type="scientific">Shimia sagamensis</name>
    <dbReference type="NCBI Taxonomy" id="1566352"/>
    <lineage>
        <taxon>Bacteria</taxon>
        <taxon>Pseudomonadati</taxon>
        <taxon>Pseudomonadota</taxon>
        <taxon>Alphaproteobacteria</taxon>
        <taxon>Rhodobacterales</taxon>
        <taxon>Roseobacteraceae</taxon>
    </lineage>
</organism>
<evidence type="ECO:0000313" key="1">
    <source>
        <dbReference type="EMBL" id="SMP25558.1"/>
    </source>
</evidence>
<gene>
    <name evidence="1" type="ORF">SAMN06265373_105119</name>
</gene>
<protein>
    <submittedName>
        <fullName evidence="1">Uncharacterized protein</fullName>
    </submittedName>
</protein>
<proteinExistence type="predicted"/>